<feature type="region of interest" description="Disordered" evidence="1">
    <location>
        <begin position="87"/>
        <end position="112"/>
    </location>
</feature>
<protein>
    <recommendedName>
        <fullName evidence="4">Excreted virulence factor EspC, type VII ESX diderm</fullName>
    </recommendedName>
</protein>
<feature type="compositionally biased region" description="Polar residues" evidence="1">
    <location>
        <begin position="93"/>
        <end position="103"/>
    </location>
</feature>
<sequence length="112" mass="11940">MSDTNREIQTVYGTRLVSAGQLSEAADGLDRVLQGTLDRAHQAGTGDLDELSAQFDAEFAELPGLTREAFAATARLLRERADKVRLSERNHANAEQANVQSAGNVGAGVEEA</sequence>
<keyword evidence="3" id="KW-1185">Reference proteome</keyword>
<evidence type="ECO:0008006" key="4">
    <source>
        <dbReference type="Google" id="ProtNLM"/>
    </source>
</evidence>
<dbReference type="RefSeq" id="WP_344895869.1">
    <property type="nucleotide sequence ID" value="NZ_BAAAZP010000236.1"/>
</dbReference>
<accession>A0ABP7EAN2</accession>
<comment type="caution">
    <text evidence="2">The sequence shown here is derived from an EMBL/GenBank/DDBJ whole genome shotgun (WGS) entry which is preliminary data.</text>
</comment>
<organism evidence="2 3">
    <name type="scientific">Nonomuraea antimicrobica</name>
    <dbReference type="NCBI Taxonomy" id="561173"/>
    <lineage>
        <taxon>Bacteria</taxon>
        <taxon>Bacillati</taxon>
        <taxon>Actinomycetota</taxon>
        <taxon>Actinomycetes</taxon>
        <taxon>Streptosporangiales</taxon>
        <taxon>Streptosporangiaceae</taxon>
        <taxon>Nonomuraea</taxon>
    </lineage>
</organism>
<dbReference type="Proteomes" id="UP001500902">
    <property type="component" value="Unassembled WGS sequence"/>
</dbReference>
<name>A0ABP7EAN2_9ACTN</name>
<evidence type="ECO:0000256" key="1">
    <source>
        <dbReference type="SAM" id="MobiDB-lite"/>
    </source>
</evidence>
<reference evidence="3" key="1">
    <citation type="journal article" date="2019" name="Int. J. Syst. Evol. Microbiol.">
        <title>The Global Catalogue of Microorganisms (GCM) 10K type strain sequencing project: providing services to taxonomists for standard genome sequencing and annotation.</title>
        <authorList>
            <consortium name="The Broad Institute Genomics Platform"/>
            <consortium name="The Broad Institute Genome Sequencing Center for Infectious Disease"/>
            <person name="Wu L."/>
            <person name="Ma J."/>
        </authorList>
    </citation>
    <scope>NUCLEOTIDE SEQUENCE [LARGE SCALE GENOMIC DNA]</scope>
    <source>
        <strain evidence="3">JCM 16904</strain>
    </source>
</reference>
<proteinExistence type="predicted"/>
<dbReference type="EMBL" id="BAAAZP010000236">
    <property type="protein sequence ID" value="GAA3716498.1"/>
    <property type="molecule type" value="Genomic_DNA"/>
</dbReference>
<gene>
    <name evidence="2" type="ORF">GCM10022224_097630</name>
</gene>
<evidence type="ECO:0000313" key="2">
    <source>
        <dbReference type="EMBL" id="GAA3716498.1"/>
    </source>
</evidence>
<evidence type="ECO:0000313" key="3">
    <source>
        <dbReference type="Proteomes" id="UP001500902"/>
    </source>
</evidence>